<keyword evidence="2" id="KW-1185">Reference proteome</keyword>
<evidence type="ECO:0000313" key="2">
    <source>
        <dbReference type="Proteomes" id="UP000746595"/>
    </source>
</evidence>
<evidence type="ECO:0000313" key="1">
    <source>
        <dbReference type="EMBL" id="NKG21106.1"/>
    </source>
</evidence>
<comment type="caution">
    <text evidence="1">The sequence shown here is derived from an EMBL/GenBank/DDBJ whole genome shotgun (WGS) entry which is preliminary data.</text>
</comment>
<name>A0ABX1G5W4_9MICC</name>
<proteinExistence type="predicted"/>
<dbReference type="Proteomes" id="UP000746595">
    <property type="component" value="Unassembled WGS sequence"/>
</dbReference>
<reference evidence="1 2" key="1">
    <citation type="submission" date="2020-04" db="EMBL/GenBank/DDBJ databases">
        <title>Paeniglutamicibacter sp. ANT13_2, a novel actinomycete isolated from sediment in Antarctica.</title>
        <authorList>
            <person name="Sakdapetsiri C."/>
            <person name="Pinyakong O."/>
        </authorList>
    </citation>
    <scope>NUCLEOTIDE SEQUENCE [LARGE SCALE GENOMIC DNA]</scope>
    <source>
        <strain evidence="1 2">ANT13_2</strain>
    </source>
</reference>
<evidence type="ECO:0008006" key="3">
    <source>
        <dbReference type="Google" id="ProtNLM"/>
    </source>
</evidence>
<gene>
    <name evidence="1" type="ORF">HED64_10365</name>
</gene>
<sequence>MKFLVQANQPIGHRAFVEGSVDTQNNPIETWAAAVPRMVFGWGPPAPEDEIRNDRDVIIESQMVLSPDADWLDPRDRIVLAGVEYEVHGGPRDFTHGPFNFAPGYAIQVKRAVDIG</sequence>
<protein>
    <recommendedName>
        <fullName evidence="3">Head-tail adaptor protein</fullName>
    </recommendedName>
</protein>
<dbReference type="RefSeq" id="WP_168151931.1">
    <property type="nucleotide sequence ID" value="NZ_JAAWVT010000004.1"/>
</dbReference>
<accession>A0ABX1G5W4</accession>
<dbReference type="EMBL" id="JAAWVT010000004">
    <property type="protein sequence ID" value="NKG21106.1"/>
    <property type="molecule type" value="Genomic_DNA"/>
</dbReference>
<organism evidence="1 2">
    <name type="scientific">Paeniglutamicibacter terrestris</name>
    <dbReference type="NCBI Taxonomy" id="2723403"/>
    <lineage>
        <taxon>Bacteria</taxon>
        <taxon>Bacillati</taxon>
        <taxon>Actinomycetota</taxon>
        <taxon>Actinomycetes</taxon>
        <taxon>Micrococcales</taxon>
        <taxon>Micrococcaceae</taxon>
        <taxon>Paeniglutamicibacter</taxon>
    </lineage>
</organism>